<name>X0TA66_9ZZZZ</name>
<gene>
    <name evidence="1" type="ORF">S01H1_02016</name>
</gene>
<dbReference type="AlphaFoldDB" id="X0TA66"/>
<accession>X0TA66</accession>
<dbReference type="EMBL" id="BARS01000929">
    <property type="protein sequence ID" value="GAF84226.1"/>
    <property type="molecule type" value="Genomic_DNA"/>
</dbReference>
<organism evidence="1">
    <name type="scientific">marine sediment metagenome</name>
    <dbReference type="NCBI Taxonomy" id="412755"/>
    <lineage>
        <taxon>unclassified sequences</taxon>
        <taxon>metagenomes</taxon>
        <taxon>ecological metagenomes</taxon>
    </lineage>
</organism>
<proteinExistence type="predicted"/>
<reference evidence="1" key="1">
    <citation type="journal article" date="2014" name="Front. Microbiol.">
        <title>High frequency of phylogenetically diverse reductive dehalogenase-homologous genes in deep subseafloor sedimentary metagenomes.</title>
        <authorList>
            <person name="Kawai M."/>
            <person name="Futagami T."/>
            <person name="Toyoda A."/>
            <person name="Takaki Y."/>
            <person name="Nishi S."/>
            <person name="Hori S."/>
            <person name="Arai W."/>
            <person name="Tsubouchi T."/>
            <person name="Morono Y."/>
            <person name="Uchiyama I."/>
            <person name="Ito T."/>
            <person name="Fujiyama A."/>
            <person name="Inagaki F."/>
            <person name="Takami H."/>
        </authorList>
    </citation>
    <scope>NUCLEOTIDE SEQUENCE</scope>
    <source>
        <strain evidence="1">Expedition CK06-06</strain>
    </source>
</reference>
<evidence type="ECO:0000313" key="1">
    <source>
        <dbReference type="EMBL" id="GAF84226.1"/>
    </source>
</evidence>
<protein>
    <submittedName>
        <fullName evidence="1">Uncharacterized protein</fullName>
    </submittedName>
</protein>
<feature type="non-terminal residue" evidence="1">
    <location>
        <position position="1"/>
    </location>
</feature>
<comment type="caution">
    <text evidence="1">The sequence shown here is derived from an EMBL/GenBank/DDBJ whole genome shotgun (WGS) entry which is preliminary data.</text>
</comment>
<sequence>NDSTAARNTVNVGTTSVPLLTIRNRRVRGERPNQTDTHLLDASGITDSTKGAIIDIYRDATLTGEIYQYVDKVNSTTEIDISATAFTGGTLIDSIVVGAGTGGEKNLETRRLVNITGGTITLVGRVVSGSASDVTGIIGYVEDI</sequence>